<comment type="caution">
    <text evidence="2">The sequence shown here is derived from an EMBL/GenBank/DDBJ whole genome shotgun (WGS) entry which is preliminary data.</text>
</comment>
<accession>A0A854QL57</accession>
<feature type="region of interest" description="Disordered" evidence="1">
    <location>
        <begin position="395"/>
        <end position="425"/>
    </location>
</feature>
<organism evidence="2 3">
    <name type="scientific">Cryptococcus neoformans Tu259-1</name>
    <dbReference type="NCBI Taxonomy" id="1230072"/>
    <lineage>
        <taxon>Eukaryota</taxon>
        <taxon>Fungi</taxon>
        <taxon>Dikarya</taxon>
        <taxon>Basidiomycota</taxon>
        <taxon>Agaricomycotina</taxon>
        <taxon>Tremellomycetes</taxon>
        <taxon>Tremellales</taxon>
        <taxon>Cryptococcaceae</taxon>
        <taxon>Cryptococcus</taxon>
        <taxon>Cryptococcus neoformans species complex</taxon>
    </lineage>
</organism>
<feature type="compositionally biased region" description="Basic residues" evidence="1">
    <location>
        <begin position="882"/>
        <end position="896"/>
    </location>
</feature>
<name>A0A854QL57_CRYNE</name>
<feature type="compositionally biased region" description="Acidic residues" evidence="1">
    <location>
        <begin position="690"/>
        <end position="703"/>
    </location>
</feature>
<feature type="region of interest" description="Disordered" evidence="1">
    <location>
        <begin position="828"/>
        <end position="1111"/>
    </location>
</feature>
<dbReference type="OrthoDB" id="552194at2759"/>
<feature type="region of interest" description="Disordered" evidence="1">
    <location>
        <begin position="549"/>
        <end position="791"/>
    </location>
</feature>
<feature type="compositionally biased region" description="Polar residues" evidence="1">
    <location>
        <begin position="575"/>
        <end position="594"/>
    </location>
</feature>
<evidence type="ECO:0000256" key="1">
    <source>
        <dbReference type="SAM" id="MobiDB-lite"/>
    </source>
</evidence>
<sequence>MWLLTVVGEILGQKHYTFALQQQKSYTFGRNKDCDIAFPNNLRIKPEEGTLEILEWDYTNRHSRPDIKWRPKPSKRGGYGSIIAVGKRSEAPTGSLNKGDYDIIPINNEKGSGVFVDEVNVTGISFADDIWFFLEWRDLCLLYGKMMDEPDPIRNILKNYCISWTTIFDTSDPPQYVLLDAYRNNWEARYAVCCGIPILLPSFLTLLQSRLTINWRKTADAFCSFKLPLPGEDEAEYRPKNHQSIRFPSSIWLPDRHRRTLYRGWHVLLLREQIQPREAFMYKALGADLKEVIVESNPPKTSSDVEEYLADWLSYVDTHWGRKKGLVAYSGKVKDMANVKMIEETCERLKVNCASVASAFGAVLNGGVEQFLEGVDSKHNKHANRVGSTTAVTLAASSSVPSPSADPFRRLTETPTPALTPTPPSEPIVTSAVAESGNVLGVPSTFSDETALPVPFEPPRLSRRRTAYTKPIIADATPVPFASSEPQHVTVNPAGTEEAVDEWRPPPVAVLRRPQRRTVGKGARNPPTSASSQPLAIHQLNAADAHVISHDPHPSFAPNSMPSQEEDSPKIASGHSRTGSSDFPSSTQLNTVPPIQTLPRPSRRYGTTTSITRPQAASSRVSFEEPVEEDDRLEKLYEKTRKQGFGPASPAKKVRTADRGGDVEMEDTQISSAASMMDRERYKAPSEILCIDEEPEEEEEEQDLFAQTMRRSKRPAASAVGLSATQGTASQLWSRDTDGRVSQDLMPPPAQRRRIQSPSPSPELGPSEGLAPRRVAPSQNRFDFQDAIPQPMTRDEQFLRVVAEHKKAKAAIDDLDKSFDSMLRIPKAQTQSEADKPDYSVLDEVPPPKAGNYIAVMRTNSLFRKDLGQKKERENSEDGRPNFKKFKKKNVPRRAPLKMVLTTSVVDPSKYEEPEPYWPTQKKTQKKSQTQSGSLSDPEEDDRPLLPKHKPRLLVEDDNEDDGNMEFMATEQTAAGRRGTQRNQVGDNRITLGTSTQRSRRGESIASDMYDNQPARSGTSKAANSKAATKATAARGRNKLLIEDNDTTFDWGSAPSNAKGGKNSFESSGTATLDDDRSSTARKSTQKRKALTVNVDDDEDGFGNFGKRRRR</sequence>
<dbReference type="Proteomes" id="UP000199727">
    <property type="component" value="Unassembled WGS sequence"/>
</dbReference>
<reference evidence="2 3" key="1">
    <citation type="submission" date="2017-06" db="EMBL/GenBank/DDBJ databases">
        <title>Global population genomics of the pathogenic fungus Cryptococcus neoformans var. grubii.</title>
        <authorList>
            <person name="Cuomo C."/>
            <person name="Litvintseva A."/>
            <person name="Chen Y."/>
            <person name="Young S."/>
            <person name="Zeng Q."/>
            <person name="Chapman S."/>
            <person name="Gujja S."/>
            <person name="Saif S."/>
            <person name="Birren B."/>
        </authorList>
    </citation>
    <scope>NUCLEOTIDE SEQUENCE [LARGE SCALE GENOMIC DNA]</scope>
    <source>
        <strain evidence="2 3">Tu259-1</strain>
    </source>
</reference>
<feature type="compositionally biased region" description="Basic and acidic residues" evidence="1">
    <location>
        <begin position="863"/>
        <end position="881"/>
    </location>
</feature>
<dbReference type="AlphaFoldDB" id="A0A854QL57"/>
<gene>
    <name evidence="2" type="ORF">C361_00434</name>
</gene>
<feature type="compositionally biased region" description="Low complexity" evidence="1">
    <location>
        <begin position="395"/>
        <end position="405"/>
    </location>
</feature>
<protein>
    <submittedName>
        <fullName evidence="2">Uncharacterized protein</fullName>
    </submittedName>
</protein>
<feature type="compositionally biased region" description="Low complexity" evidence="1">
    <location>
        <begin position="1017"/>
        <end position="1035"/>
    </location>
</feature>
<feature type="region of interest" description="Disordered" evidence="1">
    <location>
        <begin position="512"/>
        <end position="533"/>
    </location>
</feature>
<dbReference type="EMBL" id="AMKT01000010">
    <property type="protein sequence ID" value="OXG28785.1"/>
    <property type="molecule type" value="Genomic_DNA"/>
</dbReference>
<feature type="compositionally biased region" description="Basic and acidic residues" evidence="1">
    <location>
        <begin position="632"/>
        <end position="641"/>
    </location>
</feature>
<feature type="compositionally biased region" description="Polar residues" evidence="1">
    <location>
        <begin position="981"/>
        <end position="997"/>
    </location>
</feature>
<feature type="compositionally biased region" description="Polar residues" evidence="1">
    <location>
        <begin position="723"/>
        <end position="734"/>
    </location>
</feature>
<proteinExistence type="predicted"/>
<evidence type="ECO:0000313" key="2">
    <source>
        <dbReference type="EMBL" id="OXG28785.1"/>
    </source>
</evidence>
<feature type="compositionally biased region" description="Polar residues" evidence="1">
    <location>
        <begin position="605"/>
        <end position="621"/>
    </location>
</feature>
<evidence type="ECO:0000313" key="3">
    <source>
        <dbReference type="Proteomes" id="UP000199727"/>
    </source>
</evidence>